<dbReference type="InterPro" id="IPR008775">
    <property type="entry name" value="Phytyl_CoA_dOase-like"/>
</dbReference>
<keyword evidence="1" id="KW-0223">Dioxygenase</keyword>
<gene>
    <name evidence="1" type="ORF">F503_06670</name>
</gene>
<protein>
    <submittedName>
        <fullName evidence="1">Phytanoyl-dioxygenase family protein</fullName>
    </submittedName>
</protein>
<dbReference type="AlphaFoldDB" id="S3BSQ3"/>
<dbReference type="VEuPathDB" id="FungiDB:F503_06670"/>
<reference evidence="1 2" key="1">
    <citation type="journal article" date="2013" name="BMC Genomics">
        <title>The genome and transcriptome of the pine saprophyte Ophiostoma piceae, and a comparison with the bark beetle-associated pine pathogen Grosmannia clavigera.</title>
        <authorList>
            <person name="Haridas S."/>
            <person name="Wang Y."/>
            <person name="Lim L."/>
            <person name="Massoumi Alamouti S."/>
            <person name="Jackman S."/>
            <person name="Docking R."/>
            <person name="Robertson G."/>
            <person name="Birol I."/>
            <person name="Bohlmann J."/>
            <person name="Breuil C."/>
        </authorList>
    </citation>
    <scope>NUCLEOTIDE SEQUENCE [LARGE SCALE GENOMIC DNA]</scope>
    <source>
        <strain evidence="1 2">UAMH 11346</strain>
    </source>
</reference>
<dbReference type="SUPFAM" id="SSF51197">
    <property type="entry name" value="Clavaminate synthase-like"/>
    <property type="match status" value="1"/>
</dbReference>
<evidence type="ECO:0000313" key="2">
    <source>
        <dbReference type="Proteomes" id="UP000016923"/>
    </source>
</evidence>
<name>S3BSQ3_OPHP1</name>
<dbReference type="Gene3D" id="2.60.120.620">
    <property type="entry name" value="q2cbj1_9rhob like domain"/>
    <property type="match status" value="1"/>
</dbReference>
<sequence length="324" mass="35889">MSQTATLPVQTAPVIDGSEHPFATIPSVPVFDSATATVDEVVQGLIKAGGVVIKNAVAADDLAVIEKDTRPYLDADKEWNGEFFPKETRRVNGLAEKSKVFMKSIVCNTLYQDVCTKLLSSTHKSWLAEERITSVSKPQLNNTIIFSIGSGARAQGLHRDDMIHHNVTHSMKPEDYVLGQDTAIGFFVGAKKTTKQNGATRFIPGSHLWDADIPPNESQAVFAELNPGDGFIMLASCFHGGSANTTKDEERLVYSCFMTKGYLRQEENQYINNDREKLKELYGDDIEMLKLIGYDLSAPFLGWVEGGHPLRTLFKDYVGNEDMY</sequence>
<dbReference type="eggNOG" id="ENOG502RUKM">
    <property type="taxonomic scope" value="Eukaryota"/>
</dbReference>
<dbReference type="GO" id="GO:0051213">
    <property type="term" value="F:dioxygenase activity"/>
    <property type="evidence" value="ECO:0007669"/>
    <property type="project" value="UniProtKB-KW"/>
</dbReference>
<dbReference type="EMBL" id="KE148167">
    <property type="protein sequence ID" value="EPE03497.1"/>
    <property type="molecule type" value="Genomic_DNA"/>
</dbReference>
<dbReference type="Proteomes" id="UP000016923">
    <property type="component" value="Unassembled WGS sequence"/>
</dbReference>
<keyword evidence="1" id="KW-0560">Oxidoreductase</keyword>
<dbReference type="OMA" id="HRDDSIH"/>
<keyword evidence="2" id="KW-1185">Reference proteome</keyword>
<dbReference type="OrthoDB" id="445007at2759"/>
<evidence type="ECO:0000313" key="1">
    <source>
        <dbReference type="EMBL" id="EPE03497.1"/>
    </source>
</evidence>
<organism evidence="1 2">
    <name type="scientific">Ophiostoma piceae (strain UAMH 11346)</name>
    <name type="common">Sap stain fungus</name>
    <dbReference type="NCBI Taxonomy" id="1262450"/>
    <lineage>
        <taxon>Eukaryota</taxon>
        <taxon>Fungi</taxon>
        <taxon>Dikarya</taxon>
        <taxon>Ascomycota</taxon>
        <taxon>Pezizomycotina</taxon>
        <taxon>Sordariomycetes</taxon>
        <taxon>Sordariomycetidae</taxon>
        <taxon>Ophiostomatales</taxon>
        <taxon>Ophiostomataceae</taxon>
        <taxon>Ophiostoma</taxon>
    </lineage>
</organism>
<dbReference type="HOGENOM" id="CLU_047725_0_1_1"/>
<dbReference type="STRING" id="1262450.S3BSQ3"/>
<dbReference type="Pfam" id="PF05721">
    <property type="entry name" value="PhyH"/>
    <property type="match status" value="1"/>
</dbReference>
<proteinExistence type="predicted"/>
<accession>S3BSQ3</accession>